<dbReference type="EMBL" id="FSSB01000014">
    <property type="protein sequence ID" value="SIO94520.1"/>
    <property type="molecule type" value="Genomic_DNA"/>
</dbReference>
<dbReference type="RefSeq" id="WP_159439461.1">
    <property type="nucleotide sequence ID" value="NZ_AP024908.1"/>
</dbReference>
<proteinExistence type="inferred from homology"/>
<dbReference type="InterPro" id="IPR011009">
    <property type="entry name" value="Kinase-like_dom_sf"/>
</dbReference>
<evidence type="ECO:0000313" key="4">
    <source>
        <dbReference type="Proteomes" id="UP000184774"/>
    </source>
</evidence>
<dbReference type="PANTHER" id="PTHR21064:SF6">
    <property type="entry name" value="AMINOGLYCOSIDE PHOSPHOTRANSFERASE DOMAIN-CONTAINING PROTEIN"/>
    <property type="match status" value="1"/>
</dbReference>
<comment type="similarity">
    <text evidence="1">Belongs to the pseudomonas-type ThrB family.</text>
</comment>
<evidence type="ECO:0000259" key="2">
    <source>
        <dbReference type="Pfam" id="PF01636"/>
    </source>
</evidence>
<dbReference type="PANTHER" id="PTHR21064">
    <property type="entry name" value="AMINOGLYCOSIDE PHOSPHOTRANSFERASE DOMAIN-CONTAINING PROTEIN-RELATED"/>
    <property type="match status" value="1"/>
</dbReference>
<dbReference type="EC" id="2.7.1.39" evidence="3"/>
<feature type="domain" description="Aminoglycoside phosphotransferase" evidence="2">
    <location>
        <begin position="29"/>
        <end position="229"/>
    </location>
</feature>
<gene>
    <name evidence="3" type="primary">thrB_2</name>
    <name evidence="3" type="ORF">VSP9026_02225</name>
</gene>
<sequence length="327" mass="37403">MKTSLKLNRDEIQHIESVYGLTIKTSAFLGEGSGNTNFLIETNIGDCVLSIIEEQTRDEVEIMANTLVWLALNELRTSLLISPKQQENYAITLRGKPSLLRTFVHGHVHKDLSERMLKQLGVTMAKLHEIPAPDFIGDSIFYEQKKFMDTLDANIDIEYENWAKLRLSELAVDRIHGLPTSVIHSDLFYDNMLFDGEHFVSMIDFELACIYHSVFDIGMAIVGTCSIDGELSLTKAKSLITGYQSRRVILETEFNVLKTYTEYAAVLTSLWRYWRYKIYQSEEHNADKYLEMMTLAKNIEGADFSTLVKPSTNAVSRDNRLDTIYDI</sequence>
<dbReference type="OrthoDB" id="9777460at2"/>
<dbReference type="InterPro" id="IPR002575">
    <property type="entry name" value="Aminoglycoside_PTrfase"/>
</dbReference>
<keyword evidence="3" id="KW-0808">Transferase</keyword>
<keyword evidence="3" id="KW-0418">Kinase</keyword>
<dbReference type="GO" id="GO:0004413">
    <property type="term" value="F:homoserine kinase activity"/>
    <property type="evidence" value="ECO:0007669"/>
    <property type="project" value="UniProtKB-EC"/>
</dbReference>
<name>A0A1N6M555_9VIBR</name>
<dbReference type="Pfam" id="PF01636">
    <property type="entry name" value="APH"/>
    <property type="match status" value="1"/>
</dbReference>
<dbReference type="Gene3D" id="3.90.1200.10">
    <property type="match status" value="1"/>
</dbReference>
<accession>A0A1N6M555</accession>
<organism evidence="3 4">
    <name type="scientific">Vibrio spartinae</name>
    <dbReference type="NCBI Taxonomy" id="1918945"/>
    <lineage>
        <taxon>Bacteria</taxon>
        <taxon>Pseudomonadati</taxon>
        <taxon>Pseudomonadota</taxon>
        <taxon>Gammaproteobacteria</taxon>
        <taxon>Vibrionales</taxon>
        <taxon>Vibrionaceae</taxon>
        <taxon>Vibrio</taxon>
    </lineage>
</organism>
<evidence type="ECO:0000256" key="1">
    <source>
        <dbReference type="ARBA" id="ARBA00038240"/>
    </source>
</evidence>
<dbReference type="SUPFAM" id="SSF56112">
    <property type="entry name" value="Protein kinase-like (PK-like)"/>
    <property type="match status" value="1"/>
</dbReference>
<protein>
    <submittedName>
        <fullName evidence="3">Homoserine kinase</fullName>
        <ecNumber evidence="3">2.7.1.39</ecNumber>
    </submittedName>
</protein>
<dbReference type="InterPro" id="IPR050249">
    <property type="entry name" value="Pseudomonas-type_ThrB"/>
</dbReference>
<dbReference type="Gene3D" id="3.30.200.20">
    <property type="entry name" value="Phosphorylase Kinase, domain 1"/>
    <property type="match status" value="1"/>
</dbReference>
<dbReference type="Proteomes" id="UP000184774">
    <property type="component" value="Unassembled WGS sequence"/>
</dbReference>
<dbReference type="AlphaFoldDB" id="A0A1N6M555"/>
<reference evidence="3 4" key="1">
    <citation type="submission" date="2016-12" db="EMBL/GenBank/DDBJ databases">
        <authorList>
            <person name="Song W.-J."/>
            <person name="Kurnit D.M."/>
        </authorList>
    </citation>
    <scope>NUCLEOTIDE SEQUENCE [LARGE SCALE GENOMIC DNA]</scope>
    <source>
        <strain evidence="3 4">CECT 9026</strain>
    </source>
</reference>
<evidence type="ECO:0000313" key="3">
    <source>
        <dbReference type="EMBL" id="SIO94520.1"/>
    </source>
</evidence>